<feature type="coiled-coil region" evidence="1">
    <location>
        <begin position="404"/>
        <end position="438"/>
    </location>
</feature>
<name>A0A8J6H6Z4_TENMO</name>
<keyword evidence="1" id="KW-0175">Coiled coil</keyword>
<dbReference type="Gene3D" id="3.30.420.10">
    <property type="entry name" value="Ribonuclease H-like superfamily/Ribonuclease H"/>
    <property type="match status" value="1"/>
</dbReference>
<reference evidence="3" key="1">
    <citation type="journal article" date="2020" name="J Insects Food Feed">
        <title>The yellow mealworm (Tenebrio molitor) genome: a resource for the emerging insects as food and feed industry.</title>
        <authorList>
            <person name="Eriksson T."/>
            <person name="Andere A."/>
            <person name="Kelstrup H."/>
            <person name="Emery V."/>
            <person name="Picard C."/>
        </authorList>
    </citation>
    <scope>NUCLEOTIDE SEQUENCE</scope>
    <source>
        <strain evidence="3">Stoneville</strain>
        <tissue evidence="3">Whole head</tissue>
    </source>
</reference>
<evidence type="ECO:0000256" key="1">
    <source>
        <dbReference type="SAM" id="Coils"/>
    </source>
</evidence>
<reference evidence="3" key="2">
    <citation type="submission" date="2021-08" db="EMBL/GenBank/DDBJ databases">
        <authorList>
            <person name="Eriksson T."/>
        </authorList>
    </citation>
    <scope>NUCLEOTIDE SEQUENCE</scope>
    <source>
        <strain evidence="3">Stoneville</strain>
        <tissue evidence="3">Whole head</tissue>
    </source>
</reference>
<accession>A0A8J6H6Z4</accession>
<proteinExistence type="predicted"/>
<feature type="transmembrane region" description="Helical" evidence="2">
    <location>
        <begin position="6"/>
        <end position="31"/>
    </location>
</feature>
<organism evidence="3 4">
    <name type="scientific">Tenebrio molitor</name>
    <name type="common">Yellow mealworm beetle</name>
    <dbReference type="NCBI Taxonomy" id="7067"/>
    <lineage>
        <taxon>Eukaryota</taxon>
        <taxon>Metazoa</taxon>
        <taxon>Ecdysozoa</taxon>
        <taxon>Arthropoda</taxon>
        <taxon>Hexapoda</taxon>
        <taxon>Insecta</taxon>
        <taxon>Pterygota</taxon>
        <taxon>Neoptera</taxon>
        <taxon>Endopterygota</taxon>
        <taxon>Coleoptera</taxon>
        <taxon>Polyphaga</taxon>
        <taxon>Cucujiformia</taxon>
        <taxon>Tenebrionidae</taxon>
        <taxon>Tenebrio</taxon>
    </lineage>
</organism>
<gene>
    <name evidence="3" type="ORF">GEV33_013756</name>
</gene>
<evidence type="ECO:0000313" key="4">
    <source>
        <dbReference type="Proteomes" id="UP000719412"/>
    </source>
</evidence>
<comment type="caution">
    <text evidence="3">The sequence shown here is derived from an EMBL/GenBank/DDBJ whole genome shotgun (WGS) entry which is preliminary data.</text>
</comment>
<evidence type="ECO:0000313" key="3">
    <source>
        <dbReference type="EMBL" id="KAH0809036.1"/>
    </source>
</evidence>
<dbReference type="EMBL" id="JABDTM020028384">
    <property type="protein sequence ID" value="KAH0809036.1"/>
    <property type="molecule type" value="Genomic_DNA"/>
</dbReference>
<keyword evidence="4" id="KW-1185">Reference proteome</keyword>
<keyword evidence="2" id="KW-0812">Transmembrane</keyword>
<evidence type="ECO:0000256" key="2">
    <source>
        <dbReference type="SAM" id="Phobius"/>
    </source>
</evidence>
<protein>
    <submittedName>
        <fullName evidence="3">Uncharacterized protein</fullName>
    </submittedName>
</protein>
<dbReference type="GO" id="GO:0003676">
    <property type="term" value="F:nucleic acid binding"/>
    <property type="evidence" value="ECO:0007669"/>
    <property type="project" value="InterPro"/>
</dbReference>
<dbReference type="AlphaFoldDB" id="A0A8J6H6Z4"/>
<keyword evidence="2" id="KW-0472">Membrane</keyword>
<sequence length="452" mass="51331">MYFTSQWRGVFVVLLCGLALAILVAILEFCWNSKKNAQTDRQSLCSEMAEELRFAVRCHGSRQRPALRRSCTRCSPATTYVPAALDLPHINGRRLNAGGTSTFTCTSSAIRDCCGGPSNSRPQKAATLNYRATPQCPDLAKKSATLGRNSGFCRDACDVVQSGLHQDVPDKILWKFDCDIGSPNNPDVVTRTLPDAIPAQSPDLNPIEHLWDHMERQVAASQPAPINLNDLGNKLVEIWDGVDQDYIRHLTSSRAINSFRLNSHQHNVNILIMLLISSRIDLDAVFVLVKDHDERTTTVFKLPARTNERIEDQNSYLYIKATKSFFNVSREKLSPRPLATEQDNLEDIKSNGREMEFRGRCFRYAKYSFRKELKNGKMPSEEGNKSKEMDKKMKIMIREIREVTAGVREENKVLRKELAAVREEKVELRKELAAVRVDMRGREEKWQAEEAD</sequence>
<dbReference type="Proteomes" id="UP000719412">
    <property type="component" value="Unassembled WGS sequence"/>
</dbReference>
<keyword evidence="2" id="KW-1133">Transmembrane helix</keyword>
<dbReference type="InterPro" id="IPR036397">
    <property type="entry name" value="RNaseH_sf"/>
</dbReference>